<protein>
    <submittedName>
        <fullName evidence="2">Uncharacterized protein</fullName>
    </submittedName>
</protein>
<evidence type="ECO:0000313" key="2">
    <source>
        <dbReference type="EMBL" id="SKA36969.1"/>
    </source>
</evidence>
<feature type="compositionally biased region" description="Polar residues" evidence="1">
    <location>
        <begin position="1"/>
        <end position="10"/>
    </location>
</feature>
<proteinExistence type="predicted"/>
<keyword evidence="3" id="KW-1185">Reference proteome</keyword>
<gene>
    <name evidence="2" type="ORF">SAMN02745673_04663</name>
</gene>
<dbReference type="RefSeq" id="WP_078763881.1">
    <property type="nucleotide sequence ID" value="NZ_FUWS01000016.1"/>
</dbReference>
<evidence type="ECO:0000256" key="1">
    <source>
        <dbReference type="SAM" id="MobiDB-lite"/>
    </source>
</evidence>
<evidence type="ECO:0000313" key="3">
    <source>
        <dbReference type="Proteomes" id="UP000190637"/>
    </source>
</evidence>
<name>A0A1T4T9L5_9ACTN</name>
<dbReference type="AlphaFoldDB" id="A0A1T4T9L5"/>
<sequence>MARSHITLSTAMRVRDVSRPRGEHTDGDPWGDKEAGAPGPSPGGTQREPSGSEELVVPPVPRAARRGRRRERRRRR</sequence>
<organism evidence="2 3">
    <name type="scientific">Marinactinospora thermotolerans DSM 45154</name>
    <dbReference type="NCBI Taxonomy" id="1122192"/>
    <lineage>
        <taxon>Bacteria</taxon>
        <taxon>Bacillati</taxon>
        <taxon>Actinomycetota</taxon>
        <taxon>Actinomycetes</taxon>
        <taxon>Streptosporangiales</taxon>
        <taxon>Nocardiopsidaceae</taxon>
        <taxon>Marinactinospora</taxon>
    </lineage>
</organism>
<feature type="compositionally biased region" description="Basic residues" evidence="1">
    <location>
        <begin position="63"/>
        <end position="76"/>
    </location>
</feature>
<dbReference type="EMBL" id="FUWS01000016">
    <property type="protein sequence ID" value="SKA36969.1"/>
    <property type="molecule type" value="Genomic_DNA"/>
</dbReference>
<feature type="compositionally biased region" description="Basic and acidic residues" evidence="1">
    <location>
        <begin position="13"/>
        <end position="35"/>
    </location>
</feature>
<feature type="region of interest" description="Disordered" evidence="1">
    <location>
        <begin position="1"/>
        <end position="76"/>
    </location>
</feature>
<reference evidence="2 3" key="1">
    <citation type="submission" date="2017-02" db="EMBL/GenBank/DDBJ databases">
        <authorList>
            <person name="Peterson S.W."/>
        </authorList>
    </citation>
    <scope>NUCLEOTIDE SEQUENCE [LARGE SCALE GENOMIC DNA]</scope>
    <source>
        <strain evidence="2 3">DSM 45154</strain>
    </source>
</reference>
<dbReference type="Proteomes" id="UP000190637">
    <property type="component" value="Unassembled WGS sequence"/>
</dbReference>
<accession>A0A1T4T9L5</accession>